<keyword evidence="2" id="KW-0540">Nuclease</keyword>
<dbReference type="CDD" id="cd00085">
    <property type="entry name" value="HNHc"/>
    <property type="match status" value="1"/>
</dbReference>
<evidence type="ECO:0000313" key="3">
    <source>
        <dbReference type="Proteomes" id="UP000245489"/>
    </source>
</evidence>
<gene>
    <name evidence="2" type="ORF">LV89_03340</name>
</gene>
<protein>
    <submittedName>
        <fullName evidence="2">HNH endonuclease</fullName>
    </submittedName>
</protein>
<evidence type="ECO:0000313" key="2">
    <source>
        <dbReference type="EMBL" id="PWK22628.1"/>
    </source>
</evidence>
<sequence>MIRISEKLRLQVAQNADFKCEYCLTPEFFLATTFHIDHIRSVKHGGKTILRNLAYACPHCNQNKGSDIASYSNDDEIVRLFNPRIDFWIEHFEVLSDGTIASLSSIGEATINTLRFNQLERIIFRKSLIEIGVIS</sequence>
<dbReference type="Proteomes" id="UP000245489">
    <property type="component" value="Unassembled WGS sequence"/>
</dbReference>
<accession>A0A316DYX1</accession>
<dbReference type="PANTHER" id="PTHR33877:SF1">
    <property type="entry name" value="TYPE IV METHYL-DIRECTED RESTRICTION ENZYME ECOKMCRA"/>
    <property type="match status" value="1"/>
</dbReference>
<feature type="domain" description="HNH nuclease" evidence="1">
    <location>
        <begin position="7"/>
        <end position="62"/>
    </location>
</feature>
<dbReference type="GO" id="GO:0003676">
    <property type="term" value="F:nucleic acid binding"/>
    <property type="evidence" value="ECO:0007669"/>
    <property type="project" value="InterPro"/>
</dbReference>
<dbReference type="PANTHER" id="PTHR33877">
    <property type="entry name" value="SLL1193 PROTEIN"/>
    <property type="match status" value="1"/>
</dbReference>
<dbReference type="GO" id="GO:0008270">
    <property type="term" value="F:zinc ion binding"/>
    <property type="evidence" value="ECO:0007669"/>
    <property type="project" value="InterPro"/>
</dbReference>
<dbReference type="InterPro" id="IPR052892">
    <property type="entry name" value="NA-targeting_endonuclease"/>
</dbReference>
<keyword evidence="2" id="KW-0255">Endonuclease</keyword>
<dbReference type="InterPro" id="IPR003615">
    <property type="entry name" value="HNH_nuc"/>
</dbReference>
<dbReference type="AlphaFoldDB" id="A0A316DYX1"/>
<dbReference type="Gene3D" id="1.10.30.50">
    <property type="match status" value="1"/>
</dbReference>
<dbReference type="OrthoDB" id="963483at2"/>
<keyword evidence="3" id="KW-1185">Reference proteome</keyword>
<comment type="caution">
    <text evidence="2">The sequence shown here is derived from an EMBL/GenBank/DDBJ whole genome shotgun (WGS) entry which is preliminary data.</text>
</comment>
<dbReference type="RefSeq" id="WP_109744037.1">
    <property type="nucleotide sequence ID" value="NZ_QGGO01000019.1"/>
</dbReference>
<keyword evidence="2" id="KW-0378">Hydrolase</keyword>
<dbReference type="GO" id="GO:0004519">
    <property type="term" value="F:endonuclease activity"/>
    <property type="evidence" value="ECO:0007669"/>
    <property type="project" value="UniProtKB-KW"/>
</dbReference>
<dbReference type="InterPro" id="IPR002711">
    <property type="entry name" value="HNH"/>
</dbReference>
<dbReference type="SMART" id="SM00507">
    <property type="entry name" value="HNHc"/>
    <property type="match status" value="1"/>
</dbReference>
<name>A0A316DYX1_9BACT</name>
<dbReference type="EMBL" id="QGGO01000019">
    <property type="protein sequence ID" value="PWK22628.1"/>
    <property type="molecule type" value="Genomic_DNA"/>
</dbReference>
<reference evidence="2 3" key="1">
    <citation type="submission" date="2018-05" db="EMBL/GenBank/DDBJ databases">
        <title>Genomic Encyclopedia of Archaeal and Bacterial Type Strains, Phase II (KMG-II): from individual species to whole genera.</title>
        <authorList>
            <person name="Goeker M."/>
        </authorList>
    </citation>
    <scope>NUCLEOTIDE SEQUENCE [LARGE SCALE GENOMIC DNA]</scope>
    <source>
        <strain evidence="2 3">DSM 22214</strain>
    </source>
</reference>
<dbReference type="Pfam" id="PF01844">
    <property type="entry name" value="HNH"/>
    <property type="match status" value="1"/>
</dbReference>
<evidence type="ECO:0000259" key="1">
    <source>
        <dbReference type="SMART" id="SM00507"/>
    </source>
</evidence>
<proteinExistence type="predicted"/>
<organism evidence="2 3">
    <name type="scientific">Arcicella aurantiaca</name>
    <dbReference type="NCBI Taxonomy" id="591202"/>
    <lineage>
        <taxon>Bacteria</taxon>
        <taxon>Pseudomonadati</taxon>
        <taxon>Bacteroidota</taxon>
        <taxon>Cytophagia</taxon>
        <taxon>Cytophagales</taxon>
        <taxon>Flectobacillaceae</taxon>
        <taxon>Arcicella</taxon>
    </lineage>
</organism>